<proteinExistence type="predicted"/>
<name>A0A1R2AL55_9CILI</name>
<evidence type="ECO:0000313" key="1">
    <source>
        <dbReference type="EMBL" id="OMJ65165.1"/>
    </source>
</evidence>
<protein>
    <submittedName>
        <fullName evidence="1">Uncharacterized protein</fullName>
    </submittedName>
</protein>
<sequence>MSCFEKGCRGDAVIKCLCSMTPIFSCKNHMAFHMLTKTEKPHNFEQIVLNISMEKKIELTKRIMEAIEDLQNFQKDVLKTVSTFVNEITVNTYKIESEIIQTISTLRAYTQKIMSSAEYPTNDYFGKILHDNINLSQESKLWKVSNIFKILEENNIIKFKSYSHEIYKRLKDSSEFLLGKTNKSNANNIFCLCDKIKNKNYIIKLDLINHKIEEIPILLKNIVFLPIVCGLPDNKLFIGGGEIDDDNYSNMYYIIDSNNGNIQSSFIGNIVTRSAGIIYYNELIYIFGGKIGKSLISDSQYFNLKRQTWQSISPLTSASSLAIPIRYGRDIVLSSYFWNYFLCYRPEKDSYSKIDINIQSKFSKSLFTYNNTVYIIYQNKVFQAKNGLYHWKRICDFKFPNDCDIREYYEYDEKIFLRNELNIFVFDPKALSIYCIYDTNYSNMI</sequence>
<dbReference type="Proteomes" id="UP000187209">
    <property type="component" value="Unassembled WGS sequence"/>
</dbReference>
<dbReference type="Gene3D" id="2.120.10.80">
    <property type="entry name" value="Kelch-type beta propeller"/>
    <property type="match status" value="1"/>
</dbReference>
<dbReference type="EMBL" id="MPUH01002386">
    <property type="protein sequence ID" value="OMJ65165.1"/>
    <property type="molecule type" value="Genomic_DNA"/>
</dbReference>
<dbReference type="AlphaFoldDB" id="A0A1R2AL55"/>
<accession>A0A1R2AL55</accession>
<organism evidence="1 2">
    <name type="scientific">Stentor coeruleus</name>
    <dbReference type="NCBI Taxonomy" id="5963"/>
    <lineage>
        <taxon>Eukaryota</taxon>
        <taxon>Sar</taxon>
        <taxon>Alveolata</taxon>
        <taxon>Ciliophora</taxon>
        <taxon>Postciliodesmatophora</taxon>
        <taxon>Heterotrichea</taxon>
        <taxon>Heterotrichida</taxon>
        <taxon>Stentoridae</taxon>
        <taxon>Stentor</taxon>
    </lineage>
</organism>
<gene>
    <name evidence="1" type="ORF">SteCoe_38973</name>
</gene>
<dbReference type="SUPFAM" id="SSF117281">
    <property type="entry name" value="Kelch motif"/>
    <property type="match status" value="1"/>
</dbReference>
<reference evidence="1 2" key="1">
    <citation type="submission" date="2016-11" db="EMBL/GenBank/DDBJ databases">
        <title>The macronuclear genome of Stentor coeruleus: a giant cell with tiny introns.</title>
        <authorList>
            <person name="Slabodnick M."/>
            <person name="Ruby J.G."/>
            <person name="Reiff S.B."/>
            <person name="Swart E.C."/>
            <person name="Gosai S."/>
            <person name="Prabakaran S."/>
            <person name="Witkowska E."/>
            <person name="Larue G.E."/>
            <person name="Fisher S."/>
            <person name="Freeman R.M."/>
            <person name="Gunawardena J."/>
            <person name="Chu W."/>
            <person name="Stover N.A."/>
            <person name="Gregory B.D."/>
            <person name="Nowacki M."/>
            <person name="Derisi J."/>
            <person name="Roy S.W."/>
            <person name="Marshall W.F."/>
            <person name="Sood P."/>
        </authorList>
    </citation>
    <scope>NUCLEOTIDE SEQUENCE [LARGE SCALE GENOMIC DNA]</scope>
    <source>
        <strain evidence="1">WM001</strain>
    </source>
</reference>
<evidence type="ECO:0000313" key="2">
    <source>
        <dbReference type="Proteomes" id="UP000187209"/>
    </source>
</evidence>
<comment type="caution">
    <text evidence="1">The sequence shown here is derived from an EMBL/GenBank/DDBJ whole genome shotgun (WGS) entry which is preliminary data.</text>
</comment>
<dbReference type="InterPro" id="IPR015915">
    <property type="entry name" value="Kelch-typ_b-propeller"/>
</dbReference>
<dbReference type="OrthoDB" id="326332at2759"/>
<keyword evidence="2" id="KW-1185">Reference proteome</keyword>